<dbReference type="Gene3D" id="2.40.128.150">
    <property type="entry name" value="Cysteine proteinases"/>
    <property type="match status" value="1"/>
</dbReference>
<proteinExistence type="inferred from homology"/>
<evidence type="ECO:0000313" key="3">
    <source>
        <dbReference type="EMBL" id="GIH66878.1"/>
    </source>
</evidence>
<comment type="caution">
    <text evidence="3">The sequence shown here is derived from an EMBL/GenBank/DDBJ whole genome shotgun (WGS) entry which is preliminary data.</text>
</comment>
<dbReference type="SUPFAM" id="SSF54001">
    <property type="entry name" value="Cysteine proteinases"/>
    <property type="match status" value="1"/>
</dbReference>
<dbReference type="InterPro" id="IPR038765">
    <property type="entry name" value="Papain-like_cys_pep_sf"/>
</dbReference>
<dbReference type="InterPro" id="IPR001447">
    <property type="entry name" value="Arylamine_N-AcTrfase"/>
</dbReference>
<dbReference type="PANTHER" id="PTHR11786:SF0">
    <property type="entry name" value="ARYLAMINE N-ACETYLTRANSFERASE 4-RELATED"/>
    <property type="match status" value="1"/>
</dbReference>
<reference evidence="3 4" key="1">
    <citation type="submission" date="2021-01" db="EMBL/GenBank/DDBJ databases">
        <title>Whole genome shotgun sequence of Microbispora siamensis NBRC 104113.</title>
        <authorList>
            <person name="Komaki H."/>
            <person name="Tamura T."/>
        </authorList>
    </citation>
    <scope>NUCLEOTIDE SEQUENCE [LARGE SCALE GENOMIC DNA]</scope>
    <source>
        <strain evidence="3 4">NBRC 104113</strain>
    </source>
</reference>
<dbReference type="Proteomes" id="UP000660454">
    <property type="component" value="Unassembled WGS sequence"/>
</dbReference>
<protein>
    <submittedName>
        <fullName evidence="3">N-hydroxyarylamine O-acetyltransferase</fullName>
    </submittedName>
</protein>
<dbReference type="RefSeq" id="WP_239109136.1">
    <property type="nucleotide sequence ID" value="NZ_BOOF01000061.1"/>
</dbReference>
<evidence type="ECO:0000256" key="1">
    <source>
        <dbReference type="ARBA" id="ARBA00006547"/>
    </source>
</evidence>
<dbReference type="Gene3D" id="3.30.2140.10">
    <property type="entry name" value="Arylamine N-acetyltransferase"/>
    <property type="match status" value="1"/>
</dbReference>
<keyword evidence="4" id="KW-1185">Reference proteome</keyword>
<evidence type="ECO:0000313" key="4">
    <source>
        <dbReference type="Proteomes" id="UP000660454"/>
    </source>
</evidence>
<dbReference type="EMBL" id="BOOF01000061">
    <property type="protein sequence ID" value="GIH66878.1"/>
    <property type="molecule type" value="Genomic_DNA"/>
</dbReference>
<evidence type="ECO:0000256" key="2">
    <source>
        <dbReference type="RuleBase" id="RU003452"/>
    </source>
</evidence>
<dbReference type="PANTHER" id="PTHR11786">
    <property type="entry name" value="N-HYDROXYARYLAMINE O-ACETYLTRANSFERASE"/>
    <property type="match status" value="1"/>
</dbReference>
<sequence>MTDFPEPVLDDATVAAYLRRIGAARPARPTAAALRELHERHVMTVPFETVDVHLRRPHATGLRAIDKIVHRRRGGICYELNGAFAALLRALGYEVTMLAGRVSDGGVLGPVFGHMLLLVTTADSPGQWLADVGYGRGARHPLRFGSRGPQQDPQGVFRLAEAPYGDLDLFRDDVLQYRFETRPRAAEDFHPMCWWHYNAPDSPHVTHLYCTLPTPGGRVTLSGDTLTLRENGRRVRTVLDGEEELRQAYRAWFGIELDELPPLPVSPARAEETNQEMSV</sequence>
<accession>A0ABQ4GZL5</accession>
<dbReference type="PRINTS" id="PR01543">
    <property type="entry name" value="ANATRNSFRASE"/>
</dbReference>
<comment type="similarity">
    <text evidence="1 2">Belongs to the arylamine N-acetyltransferase family.</text>
</comment>
<gene>
    <name evidence="3" type="ORF">Msi02_76950</name>
</gene>
<organism evidence="3 4">
    <name type="scientific">Microbispora siamensis</name>
    <dbReference type="NCBI Taxonomy" id="564413"/>
    <lineage>
        <taxon>Bacteria</taxon>
        <taxon>Bacillati</taxon>
        <taxon>Actinomycetota</taxon>
        <taxon>Actinomycetes</taxon>
        <taxon>Streptosporangiales</taxon>
        <taxon>Streptosporangiaceae</taxon>
        <taxon>Microbispora</taxon>
    </lineage>
</organism>
<name>A0ABQ4GZL5_9ACTN</name>
<dbReference type="Pfam" id="PF00797">
    <property type="entry name" value="Acetyltransf_2"/>
    <property type="match status" value="1"/>
</dbReference>